<evidence type="ECO:0000313" key="1">
    <source>
        <dbReference type="EMBL" id="RXK59216.1"/>
    </source>
</evidence>
<protein>
    <submittedName>
        <fullName evidence="1">Uncharacterized protein</fullName>
    </submittedName>
</protein>
<dbReference type="Proteomes" id="UP000290204">
    <property type="component" value="Unassembled WGS sequence"/>
</dbReference>
<comment type="caution">
    <text evidence="1">The sequence shown here is derived from an EMBL/GenBank/DDBJ whole genome shotgun (WGS) entry which is preliminary data.</text>
</comment>
<dbReference type="AlphaFoldDB" id="A0A4Q1CH36"/>
<name>A0A4Q1CH36_9BACT</name>
<sequence>MQKQLRIITSRRMSVCPLSIAYIPLPVPAVPAIAFSRHFQRHPLHSRPLPLVRVYQLASGWFILCYPSGRRQLAALPF</sequence>
<organism evidence="1 2">
    <name type="scientific">Lacibacter luteus</name>
    <dbReference type="NCBI Taxonomy" id="2508719"/>
    <lineage>
        <taxon>Bacteria</taxon>
        <taxon>Pseudomonadati</taxon>
        <taxon>Bacteroidota</taxon>
        <taxon>Chitinophagia</taxon>
        <taxon>Chitinophagales</taxon>
        <taxon>Chitinophagaceae</taxon>
        <taxon>Lacibacter</taxon>
    </lineage>
</organism>
<dbReference type="EMBL" id="SDHW01000004">
    <property type="protein sequence ID" value="RXK59216.1"/>
    <property type="molecule type" value="Genomic_DNA"/>
</dbReference>
<gene>
    <name evidence="1" type="ORF">ESA94_13830</name>
</gene>
<accession>A0A4Q1CH36</accession>
<proteinExistence type="predicted"/>
<evidence type="ECO:0000313" key="2">
    <source>
        <dbReference type="Proteomes" id="UP000290204"/>
    </source>
</evidence>
<reference evidence="1 2" key="1">
    <citation type="submission" date="2019-01" db="EMBL/GenBank/DDBJ databases">
        <title>Lacibacter sp. strain TTM-7.</title>
        <authorList>
            <person name="Chen W.-M."/>
        </authorList>
    </citation>
    <scope>NUCLEOTIDE SEQUENCE [LARGE SCALE GENOMIC DNA]</scope>
    <source>
        <strain evidence="1 2">TTM-7</strain>
    </source>
</reference>
<keyword evidence="2" id="KW-1185">Reference proteome</keyword>
<dbReference type="RefSeq" id="WP_129131520.1">
    <property type="nucleotide sequence ID" value="NZ_SDHW01000004.1"/>
</dbReference>